<proteinExistence type="predicted"/>
<gene>
    <name evidence="2" type="ORF">G3256_02400</name>
</gene>
<feature type="signal peptide" evidence="1">
    <location>
        <begin position="1"/>
        <end position="20"/>
    </location>
</feature>
<dbReference type="KEGG" id="rpon:G3256_02400"/>
<reference evidence="2 3" key="1">
    <citation type="submission" date="2020-02" db="EMBL/GenBank/DDBJ databases">
        <title>Genome sequence of Roseobacter ponti.</title>
        <authorList>
            <person name="Hollensteiner J."/>
            <person name="Schneider D."/>
            <person name="Poehlein A."/>
            <person name="Daniel R."/>
        </authorList>
    </citation>
    <scope>NUCLEOTIDE SEQUENCE [LARGE SCALE GENOMIC DNA]</scope>
    <source>
        <strain evidence="2 3">DSM 106830</strain>
    </source>
</reference>
<evidence type="ECO:0000313" key="2">
    <source>
        <dbReference type="EMBL" id="QJF50099.1"/>
    </source>
</evidence>
<protein>
    <submittedName>
        <fullName evidence="2">Uncharacterized protein</fullName>
    </submittedName>
</protein>
<feature type="chain" id="PRO_5032336141" evidence="1">
    <location>
        <begin position="21"/>
        <end position="223"/>
    </location>
</feature>
<organism evidence="2 3">
    <name type="scientific">Roseobacter ponti</name>
    <dbReference type="NCBI Taxonomy" id="1891787"/>
    <lineage>
        <taxon>Bacteria</taxon>
        <taxon>Pseudomonadati</taxon>
        <taxon>Pseudomonadota</taxon>
        <taxon>Alphaproteobacteria</taxon>
        <taxon>Rhodobacterales</taxon>
        <taxon>Roseobacteraceae</taxon>
        <taxon>Roseobacter</taxon>
    </lineage>
</organism>
<dbReference type="EMBL" id="CP048788">
    <property type="protein sequence ID" value="QJF50099.1"/>
    <property type="molecule type" value="Genomic_DNA"/>
</dbReference>
<sequence>MQTALTASLLCLLTAAPAAAGPWLREKGSGFASASGTVTQSRDTSGSIYAEYGLTDSINLGLDLSFGLDRTGAADGAGVVFLRFPLGSTDGIHRFAWHAGLGGRYTGLDLSPAVEVGLSWGRGVPWGERWGWATVESSVNFASAPAATRIKIDGTFGMGFTPQIKAMLQMFNTFEDGEYYAQLAPSVLILPRPDSATTLQFGLEYPVAGGGDTRLKLGLWREF</sequence>
<keyword evidence="1" id="KW-0732">Signal</keyword>
<evidence type="ECO:0000256" key="1">
    <source>
        <dbReference type="SAM" id="SignalP"/>
    </source>
</evidence>
<evidence type="ECO:0000313" key="3">
    <source>
        <dbReference type="Proteomes" id="UP000503308"/>
    </source>
</evidence>
<dbReference type="RefSeq" id="WP_169639323.1">
    <property type="nucleotide sequence ID" value="NZ_CP048788.1"/>
</dbReference>
<accession>A0A858SML7</accession>
<dbReference type="Proteomes" id="UP000503308">
    <property type="component" value="Chromosome"/>
</dbReference>
<name>A0A858SML7_9RHOB</name>
<dbReference type="AlphaFoldDB" id="A0A858SML7"/>
<keyword evidence="3" id="KW-1185">Reference proteome</keyword>